<feature type="transmembrane region" description="Helical" evidence="7">
    <location>
        <begin position="312"/>
        <end position="333"/>
    </location>
</feature>
<feature type="transmembrane region" description="Helical" evidence="7">
    <location>
        <begin position="463"/>
        <end position="483"/>
    </location>
</feature>
<sequence>MALFDGFFVRISVLTGELVAIDHLKLIFTLLATYPIASIYKNLLPPDNQNLKHLLSILFAILVFFGVFDLADAFYTILFDSLLTYGIMYNVKNEWGPRLVFLCMLGHMSVSNLRSSSNNSRDCAHHINRQLNHLSYDKFDLTSSQMVLVIKLTSFAFNVYDGRRPLHVLSSDQKRKSIPSMPPILEFLGYVYFFGGVFTGPAFEFMEYRRFVNMEMYRIDEIDTNKPKELILQNPINAPANRKVDKQFIWEKNDEKHSRPPKYFIPDGFSPAMGKLLSSLFWIVCLISFGGKYSYDWTLGEEYKSISFLKRLWFIQMVALCARFKYYIVWMLAEGACILSGLGFNGYDERGRAKWDRVSNIDVVAYEKADNIKSLLEAWNKNTNKWLKNYVYLRVTPPGKKPTFFSTFATFGTSAIWHGFYPGYYLTFASGAFIQSLHRTIRRHVRPIFLTPRFARFKPLYDFLNWIITQSIINYLVISFNLLELGSSLYVWSSLYFCGHVAILFAYIAFWFGAGKICKRIVSIGGGVPDGKKEDDIAKIKREGYKRWEERKKELTEKKKPIIAETGFPLTEVE</sequence>
<gene>
    <name evidence="8" type="ORF">AMORRO_LOCUS2183</name>
</gene>
<reference evidence="8" key="1">
    <citation type="submission" date="2021-06" db="EMBL/GenBank/DDBJ databases">
        <authorList>
            <person name="Kallberg Y."/>
            <person name="Tangrot J."/>
            <person name="Rosling A."/>
        </authorList>
    </citation>
    <scope>NUCLEOTIDE SEQUENCE</scope>
    <source>
        <strain evidence="8">CL551</strain>
    </source>
</reference>
<dbReference type="GO" id="GO:0030258">
    <property type="term" value="P:lipid modification"/>
    <property type="evidence" value="ECO:0007669"/>
    <property type="project" value="TreeGrafter"/>
</dbReference>
<dbReference type="GO" id="GO:0003841">
    <property type="term" value="F:1-acylglycerol-3-phosphate O-acyltransferase activity"/>
    <property type="evidence" value="ECO:0007669"/>
    <property type="project" value="TreeGrafter"/>
</dbReference>
<feature type="transmembrane region" description="Helical" evidence="7">
    <location>
        <begin position="489"/>
        <end position="512"/>
    </location>
</feature>
<feature type="transmembrane region" description="Helical" evidence="7">
    <location>
        <begin position="55"/>
        <end position="75"/>
    </location>
</feature>
<dbReference type="GO" id="GO:0005783">
    <property type="term" value="C:endoplasmic reticulum"/>
    <property type="evidence" value="ECO:0007669"/>
    <property type="project" value="TreeGrafter"/>
</dbReference>
<comment type="subcellular location">
    <subcellularLocation>
        <location evidence="1">Membrane</location>
        <topology evidence="1">Multi-pass membrane protein</topology>
    </subcellularLocation>
</comment>
<name>A0A9N8WAW3_9GLOM</name>
<dbReference type="PANTHER" id="PTHR13906:SF4">
    <property type="entry name" value="LYSOPHOSPHOLIPID ACYLTRANSFERASE 6"/>
    <property type="match status" value="1"/>
</dbReference>
<evidence type="ECO:0000256" key="4">
    <source>
        <dbReference type="ARBA" id="ARBA00022989"/>
    </source>
</evidence>
<evidence type="ECO:0000256" key="2">
    <source>
        <dbReference type="ARBA" id="ARBA00022679"/>
    </source>
</evidence>
<evidence type="ECO:0000256" key="7">
    <source>
        <dbReference type="SAM" id="Phobius"/>
    </source>
</evidence>
<dbReference type="Proteomes" id="UP000789342">
    <property type="component" value="Unassembled WGS sequence"/>
</dbReference>
<comment type="caution">
    <text evidence="8">The sequence shown here is derived from an EMBL/GenBank/DDBJ whole genome shotgun (WGS) entry which is preliminary data.</text>
</comment>
<dbReference type="OrthoDB" id="286734at2759"/>
<accession>A0A9N8WAW3</accession>
<dbReference type="GO" id="GO:0016020">
    <property type="term" value="C:membrane"/>
    <property type="evidence" value="ECO:0007669"/>
    <property type="project" value="UniProtKB-SubCell"/>
</dbReference>
<dbReference type="InterPro" id="IPR049941">
    <property type="entry name" value="LPLAT_7/PORCN-like"/>
</dbReference>
<organism evidence="8 9">
    <name type="scientific">Acaulospora morrowiae</name>
    <dbReference type="NCBI Taxonomy" id="94023"/>
    <lineage>
        <taxon>Eukaryota</taxon>
        <taxon>Fungi</taxon>
        <taxon>Fungi incertae sedis</taxon>
        <taxon>Mucoromycota</taxon>
        <taxon>Glomeromycotina</taxon>
        <taxon>Glomeromycetes</taxon>
        <taxon>Diversisporales</taxon>
        <taxon>Acaulosporaceae</taxon>
        <taxon>Acaulospora</taxon>
    </lineage>
</organism>
<evidence type="ECO:0000256" key="6">
    <source>
        <dbReference type="ARBA" id="ARBA00023315"/>
    </source>
</evidence>
<keyword evidence="2" id="KW-0808">Transferase</keyword>
<proteinExistence type="predicted"/>
<keyword evidence="9" id="KW-1185">Reference proteome</keyword>
<keyword evidence="3 7" id="KW-0812">Transmembrane</keyword>
<evidence type="ECO:0000313" key="9">
    <source>
        <dbReference type="Proteomes" id="UP000789342"/>
    </source>
</evidence>
<evidence type="ECO:0000313" key="8">
    <source>
        <dbReference type="EMBL" id="CAG8478236.1"/>
    </source>
</evidence>
<dbReference type="EMBL" id="CAJVPV010000899">
    <property type="protein sequence ID" value="CAG8478236.1"/>
    <property type="molecule type" value="Genomic_DNA"/>
</dbReference>
<dbReference type="PANTHER" id="PTHR13906">
    <property type="entry name" value="PORCUPINE"/>
    <property type="match status" value="1"/>
</dbReference>
<feature type="transmembrane region" description="Helical" evidence="7">
    <location>
        <begin position="415"/>
        <end position="434"/>
    </location>
</feature>
<evidence type="ECO:0000256" key="3">
    <source>
        <dbReference type="ARBA" id="ARBA00022692"/>
    </source>
</evidence>
<feature type="transmembrane region" description="Helical" evidence="7">
    <location>
        <begin position="184"/>
        <end position="203"/>
    </location>
</feature>
<evidence type="ECO:0000256" key="5">
    <source>
        <dbReference type="ARBA" id="ARBA00023136"/>
    </source>
</evidence>
<keyword evidence="4 7" id="KW-1133">Transmembrane helix</keyword>
<keyword evidence="5 7" id="KW-0472">Membrane</keyword>
<keyword evidence="6" id="KW-0012">Acyltransferase</keyword>
<protein>
    <submittedName>
        <fullName evidence="8">12032_t:CDS:1</fullName>
    </submittedName>
</protein>
<feature type="transmembrane region" description="Helical" evidence="7">
    <location>
        <begin position="272"/>
        <end position="291"/>
    </location>
</feature>
<evidence type="ECO:0000256" key="1">
    <source>
        <dbReference type="ARBA" id="ARBA00004141"/>
    </source>
</evidence>
<dbReference type="AlphaFoldDB" id="A0A9N8WAW3"/>
<dbReference type="Pfam" id="PF03062">
    <property type="entry name" value="MBOAT"/>
    <property type="match status" value="1"/>
</dbReference>
<dbReference type="GO" id="GO:0046474">
    <property type="term" value="P:glycerophospholipid biosynthetic process"/>
    <property type="evidence" value="ECO:0007669"/>
    <property type="project" value="TreeGrafter"/>
</dbReference>
<dbReference type="InterPro" id="IPR004299">
    <property type="entry name" value="MBOAT_fam"/>
</dbReference>
<dbReference type="GO" id="GO:0047184">
    <property type="term" value="F:1-acylglycerophosphocholine O-acyltransferase activity"/>
    <property type="evidence" value="ECO:0007669"/>
    <property type="project" value="TreeGrafter"/>
</dbReference>